<dbReference type="InterPro" id="IPR003593">
    <property type="entry name" value="AAA+_ATPase"/>
</dbReference>
<dbReference type="RefSeq" id="WP_086033610.1">
    <property type="nucleotide sequence ID" value="NZ_MDSU01000018.1"/>
</dbReference>
<dbReference type="Pfam" id="PF12002">
    <property type="entry name" value="MgsA_C"/>
    <property type="match status" value="1"/>
</dbReference>
<dbReference type="InterPro" id="IPR003959">
    <property type="entry name" value="ATPase_AAA_core"/>
</dbReference>
<dbReference type="CDD" id="cd00009">
    <property type="entry name" value="AAA"/>
    <property type="match status" value="1"/>
</dbReference>
<dbReference type="InterPro" id="IPR021886">
    <property type="entry name" value="MgsA_C"/>
</dbReference>
<evidence type="ECO:0000256" key="5">
    <source>
        <dbReference type="ARBA" id="ARBA00022840"/>
    </source>
</evidence>
<dbReference type="Gene3D" id="3.40.50.300">
    <property type="entry name" value="P-loop containing nucleotide triphosphate hydrolases"/>
    <property type="match status" value="1"/>
</dbReference>
<dbReference type="Proteomes" id="UP000194141">
    <property type="component" value="Unassembled WGS sequence"/>
</dbReference>
<dbReference type="Pfam" id="PF00004">
    <property type="entry name" value="AAA"/>
    <property type="match status" value="1"/>
</dbReference>
<keyword evidence="4" id="KW-0547">Nucleotide-binding</keyword>
<dbReference type="GO" id="GO:0000731">
    <property type="term" value="P:DNA synthesis involved in DNA repair"/>
    <property type="evidence" value="ECO:0007669"/>
    <property type="project" value="TreeGrafter"/>
</dbReference>
<dbReference type="AlphaFoldDB" id="A0A1X4XUY5"/>
<gene>
    <name evidence="7" type="ORF">DESAMIL20_902</name>
</gene>
<evidence type="ECO:0000313" key="7">
    <source>
        <dbReference type="EMBL" id="OSS41349.1"/>
    </source>
</evidence>
<dbReference type="SUPFAM" id="SSF48019">
    <property type="entry name" value="post-AAA+ oligomerization domain-like"/>
    <property type="match status" value="1"/>
</dbReference>
<evidence type="ECO:0000256" key="1">
    <source>
        <dbReference type="ARBA" id="ARBA00002393"/>
    </source>
</evidence>
<dbReference type="SUPFAM" id="SSF52540">
    <property type="entry name" value="P-loop containing nucleoside triphosphate hydrolases"/>
    <property type="match status" value="1"/>
</dbReference>
<protein>
    <recommendedName>
        <fullName evidence="3">Replication-associated recombination protein A</fullName>
    </recommendedName>
</protein>
<name>A0A1X4XUY5_9BACT</name>
<evidence type="ECO:0000256" key="3">
    <source>
        <dbReference type="ARBA" id="ARBA00020776"/>
    </source>
</evidence>
<dbReference type="InterPro" id="IPR027417">
    <property type="entry name" value="P-loop_NTPase"/>
</dbReference>
<dbReference type="Gene3D" id="1.20.272.10">
    <property type="match status" value="1"/>
</dbReference>
<dbReference type="InterPro" id="IPR051314">
    <property type="entry name" value="AAA_ATPase_RarA/MGS1/WRNIP1"/>
</dbReference>
<dbReference type="PANTHER" id="PTHR13779:SF7">
    <property type="entry name" value="ATPASE WRNIP1"/>
    <property type="match status" value="1"/>
</dbReference>
<comment type="similarity">
    <text evidence="2">Belongs to the AAA ATPase family. RarA/MGS1/WRNIP1 subfamily.</text>
</comment>
<organism evidence="7 8">
    <name type="scientific">Desulfurella amilsii</name>
    <dbReference type="NCBI Taxonomy" id="1562698"/>
    <lineage>
        <taxon>Bacteria</taxon>
        <taxon>Pseudomonadati</taxon>
        <taxon>Campylobacterota</taxon>
        <taxon>Desulfurellia</taxon>
        <taxon>Desulfurellales</taxon>
        <taxon>Desulfurellaceae</taxon>
        <taxon>Desulfurella</taxon>
    </lineage>
</organism>
<dbReference type="OrthoDB" id="9778364at2"/>
<dbReference type="InterPro" id="IPR008921">
    <property type="entry name" value="DNA_pol3_clamp-load_cplx_C"/>
</dbReference>
<dbReference type="Gene3D" id="1.10.3710.10">
    <property type="entry name" value="DNA polymerase III clamp loader subunits, C-terminal domain"/>
    <property type="match status" value="1"/>
</dbReference>
<dbReference type="GO" id="GO:0005524">
    <property type="term" value="F:ATP binding"/>
    <property type="evidence" value="ECO:0007669"/>
    <property type="project" value="UniProtKB-KW"/>
</dbReference>
<dbReference type="GO" id="GO:0017116">
    <property type="term" value="F:single-stranded DNA helicase activity"/>
    <property type="evidence" value="ECO:0007669"/>
    <property type="project" value="TreeGrafter"/>
</dbReference>
<comment type="caution">
    <text evidence="7">The sequence shown here is derived from an EMBL/GenBank/DDBJ whole genome shotgun (WGS) entry which is preliminary data.</text>
</comment>
<dbReference type="GO" id="GO:0016887">
    <property type="term" value="F:ATP hydrolysis activity"/>
    <property type="evidence" value="ECO:0007669"/>
    <property type="project" value="InterPro"/>
</dbReference>
<dbReference type="FunFam" id="1.20.272.10:FF:000001">
    <property type="entry name" value="Putative AAA family ATPase"/>
    <property type="match status" value="1"/>
</dbReference>
<evidence type="ECO:0000256" key="2">
    <source>
        <dbReference type="ARBA" id="ARBA00008959"/>
    </source>
</evidence>
<sequence length="386" mass="44668">MEDETIENLIKRSFEIESFEQLVGQEHLFSKGKPLYNFYYNNTYLPSLILFGPPGCGKTSYAKLIAKRKNLHYIYLNASIATLKDIKSALETKERILLVIDEIHRLDQKQQDYLLSFLENNVVLIGTSFHNPYFKLNRALRSRLFVYEFKNLSEKDLSLLLDRVEAGGIVTEKDARFILIKQSNHDARKLMNILLALNLDHITKKDIENLFNIDLSYDNLQEHYDFISAYIKSIRGSDSDAAIYYLARMLESGEDPEFIARRLCILSSEDIGLADKYAINIAASTLFIVQNIGMPEARINLAFCTIYLALAKKSNSTYLALSKAQSDIKNGVLLNVPKHLKTNSKDYLYPHNYKGSFVKQEYLEKKLKYFYPKENDEIDQWIPYKN</sequence>
<dbReference type="PANTHER" id="PTHR13779">
    <property type="entry name" value="WERNER HELICASE-INTERACTING PROTEIN 1 FAMILY MEMBER"/>
    <property type="match status" value="1"/>
</dbReference>
<proteinExistence type="inferred from homology"/>
<dbReference type="EMBL" id="MDSU01000018">
    <property type="protein sequence ID" value="OSS41349.1"/>
    <property type="molecule type" value="Genomic_DNA"/>
</dbReference>
<evidence type="ECO:0000313" key="8">
    <source>
        <dbReference type="Proteomes" id="UP000194141"/>
    </source>
</evidence>
<keyword evidence="5" id="KW-0067">ATP-binding</keyword>
<feature type="domain" description="AAA+ ATPase" evidence="6">
    <location>
        <begin position="44"/>
        <end position="214"/>
    </location>
</feature>
<dbReference type="GO" id="GO:0008047">
    <property type="term" value="F:enzyme activator activity"/>
    <property type="evidence" value="ECO:0007669"/>
    <property type="project" value="TreeGrafter"/>
</dbReference>
<keyword evidence="8" id="KW-1185">Reference proteome</keyword>
<evidence type="ECO:0000256" key="4">
    <source>
        <dbReference type="ARBA" id="ARBA00022741"/>
    </source>
</evidence>
<dbReference type="GO" id="GO:0003677">
    <property type="term" value="F:DNA binding"/>
    <property type="evidence" value="ECO:0007669"/>
    <property type="project" value="InterPro"/>
</dbReference>
<reference evidence="7 8" key="1">
    <citation type="journal article" date="2017" name="Front. Microbiol.">
        <title>Genome Sequence of Desulfurella amilsii Strain TR1 and Comparative Genomics of Desulfurellaceae Family.</title>
        <authorList>
            <person name="Florentino A.P."/>
            <person name="Stams A.J."/>
            <person name="Sanchez-Andrea I."/>
        </authorList>
    </citation>
    <scope>NUCLEOTIDE SEQUENCE [LARGE SCALE GENOMIC DNA]</scope>
    <source>
        <strain evidence="7 8">TR1</strain>
    </source>
</reference>
<dbReference type="SMART" id="SM00382">
    <property type="entry name" value="AAA"/>
    <property type="match status" value="1"/>
</dbReference>
<dbReference type="STRING" id="1562698.DESAMIL20_902"/>
<comment type="function">
    <text evidence="1">DNA-dependent ATPase that plays important roles in cellular responses to stalled DNA replication processes.</text>
</comment>
<accession>A0A1X4XUY5</accession>
<dbReference type="GO" id="GO:0006261">
    <property type="term" value="P:DNA-templated DNA replication"/>
    <property type="evidence" value="ECO:0007669"/>
    <property type="project" value="TreeGrafter"/>
</dbReference>
<evidence type="ECO:0000259" key="6">
    <source>
        <dbReference type="SMART" id="SM00382"/>
    </source>
</evidence>